<dbReference type="Gene3D" id="1.10.720.60">
    <property type="match status" value="1"/>
</dbReference>
<sequence>MNYQNIQFSLFFLCEDQFVLVTNSWCINWNFAIAMSANGVQDVFHKAKVILLDIEGTTTPIDLVTKTLFPYVSENIASYLEANWSSEEIQHVINELRKQAECDTEEGLKNVPMI</sequence>
<evidence type="ECO:0000313" key="1">
    <source>
        <dbReference type="EMBL" id="CAK8692791.1"/>
    </source>
</evidence>
<evidence type="ECO:0000313" key="2">
    <source>
        <dbReference type="Proteomes" id="UP001642483"/>
    </source>
</evidence>
<proteinExistence type="predicted"/>
<accession>A0ABP0GPI2</accession>
<evidence type="ECO:0008006" key="3">
    <source>
        <dbReference type="Google" id="ProtNLM"/>
    </source>
</evidence>
<dbReference type="SUPFAM" id="SSF56784">
    <property type="entry name" value="HAD-like"/>
    <property type="match status" value="1"/>
</dbReference>
<reference evidence="1 2" key="1">
    <citation type="submission" date="2024-02" db="EMBL/GenBank/DDBJ databases">
        <authorList>
            <person name="Daric V."/>
            <person name="Darras S."/>
        </authorList>
    </citation>
    <scope>NUCLEOTIDE SEQUENCE [LARGE SCALE GENOMIC DNA]</scope>
</reference>
<name>A0ABP0GPI2_CLALP</name>
<dbReference type="Proteomes" id="UP001642483">
    <property type="component" value="Unassembled WGS sequence"/>
</dbReference>
<gene>
    <name evidence="1" type="ORF">CVLEPA_LOCUS26033</name>
</gene>
<dbReference type="InterPro" id="IPR036412">
    <property type="entry name" value="HAD-like_sf"/>
</dbReference>
<comment type="caution">
    <text evidence="1">The sequence shown here is derived from an EMBL/GenBank/DDBJ whole genome shotgun (WGS) entry which is preliminary data.</text>
</comment>
<dbReference type="PANTHER" id="PTHR20371:SF1">
    <property type="entry name" value="ENOLASE-PHOSPHATASE E1"/>
    <property type="match status" value="1"/>
</dbReference>
<keyword evidence="2" id="KW-1185">Reference proteome</keyword>
<organism evidence="1 2">
    <name type="scientific">Clavelina lepadiformis</name>
    <name type="common">Light-bulb sea squirt</name>
    <name type="synonym">Ascidia lepadiformis</name>
    <dbReference type="NCBI Taxonomy" id="159417"/>
    <lineage>
        <taxon>Eukaryota</taxon>
        <taxon>Metazoa</taxon>
        <taxon>Chordata</taxon>
        <taxon>Tunicata</taxon>
        <taxon>Ascidiacea</taxon>
        <taxon>Aplousobranchia</taxon>
        <taxon>Clavelinidae</taxon>
        <taxon>Clavelina</taxon>
    </lineage>
</organism>
<protein>
    <recommendedName>
        <fullName evidence="3">Enolase-phosphatase E1</fullName>
    </recommendedName>
</protein>
<dbReference type="PANTHER" id="PTHR20371">
    <property type="entry name" value="ENOLASE-PHOSPHATASE E1"/>
    <property type="match status" value="1"/>
</dbReference>
<dbReference type="EMBL" id="CAWYQH010000130">
    <property type="protein sequence ID" value="CAK8692791.1"/>
    <property type="molecule type" value="Genomic_DNA"/>
</dbReference>